<dbReference type="AlphaFoldDB" id="A0A2G1QRX0"/>
<dbReference type="PANTHER" id="PTHR30221">
    <property type="entry name" value="SMALL-CONDUCTANCE MECHANOSENSITIVE CHANNEL"/>
    <property type="match status" value="1"/>
</dbReference>
<dbReference type="InterPro" id="IPR010920">
    <property type="entry name" value="LSM_dom_sf"/>
</dbReference>
<comment type="subcellular location">
    <subcellularLocation>
        <location evidence="7">Cell inner membrane</location>
        <topology evidence="7">Multi-pass membrane protein</topology>
    </subcellularLocation>
    <subcellularLocation>
        <location evidence="1">Cell membrane</location>
        <topology evidence="1">Multi-pass membrane protein</topology>
    </subcellularLocation>
</comment>
<dbReference type="InterPro" id="IPR023408">
    <property type="entry name" value="MscS_beta-dom_sf"/>
</dbReference>
<dbReference type="Pfam" id="PF21082">
    <property type="entry name" value="MS_channel_3rd"/>
    <property type="match status" value="1"/>
</dbReference>
<dbReference type="Pfam" id="PF00924">
    <property type="entry name" value="MS_channel_2nd"/>
    <property type="match status" value="1"/>
</dbReference>
<keyword evidence="3" id="KW-1003">Cell membrane</keyword>
<feature type="domain" description="Mechanosensitive ion channel MscS C-terminal" evidence="9">
    <location>
        <begin position="188"/>
        <end position="268"/>
    </location>
</feature>
<dbReference type="OrthoDB" id="9814206at2"/>
<gene>
    <name evidence="11" type="ORF">CSC94_06450</name>
</gene>
<dbReference type="RefSeq" id="WP_099304999.1">
    <property type="nucleotide sequence ID" value="NZ_PDVP01000002.1"/>
</dbReference>
<evidence type="ECO:0000313" key="12">
    <source>
        <dbReference type="Proteomes" id="UP000221168"/>
    </source>
</evidence>
<dbReference type="GO" id="GO:0008381">
    <property type="term" value="F:mechanosensitive monoatomic ion channel activity"/>
    <property type="evidence" value="ECO:0007669"/>
    <property type="project" value="InterPro"/>
</dbReference>
<dbReference type="SUPFAM" id="SSF82689">
    <property type="entry name" value="Mechanosensitive channel protein MscS (YggB), C-terminal domain"/>
    <property type="match status" value="1"/>
</dbReference>
<feature type="domain" description="Mechanosensitive ion channel MscS" evidence="8">
    <location>
        <begin position="114"/>
        <end position="180"/>
    </location>
</feature>
<dbReference type="InterPro" id="IPR006685">
    <property type="entry name" value="MscS_channel_2nd"/>
</dbReference>
<dbReference type="InterPro" id="IPR011066">
    <property type="entry name" value="MscS_channel_C_sf"/>
</dbReference>
<accession>A0A2G1QRX0</accession>
<evidence type="ECO:0000259" key="10">
    <source>
        <dbReference type="Pfam" id="PF21088"/>
    </source>
</evidence>
<dbReference type="PANTHER" id="PTHR30221:SF1">
    <property type="entry name" value="SMALL-CONDUCTANCE MECHANOSENSITIVE CHANNEL"/>
    <property type="match status" value="1"/>
</dbReference>
<dbReference type="Gene3D" id="3.30.70.100">
    <property type="match status" value="1"/>
</dbReference>
<evidence type="ECO:0000256" key="3">
    <source>
        <dbReference type="ARBA" id="ARBA00022475"/>
    </source>
</evidence>
<feature type="transmembrane region" description="Helical" evidence="7">
    <location>
        <begin position="68"/>
        <end position="90"/>
    </location>
</feature>
<dbReference type="InterPro" id="IPR045275">
    <property type="entry name" value="MscS_archaea/bacteria_type"/>
</dbReference>
<dbReference type="InterPro" id="IPR008910">
    <property type="entry name" value="MSC_TM_helix"/>
</dbReference>
<comment type="function">
    <text evidence="7">Mechanosensitive channel that participates in the regulation of osmotic pressure changes within the cell, opening in response to stretch forces in the membrane lipid bilayer, without the need for other proteins. Contributes to normal resistance to hypoosmotic shock. Forms an ion channel of 1.0 nanosiemens conductance with a slight preference for anions.</text>
</comment>
<keyword evidence="5 7" id="KW-1133">Transmembrane helix</keyword>
<dbReference type="SUPFAM" id="SSF50182">
    <property type="entry name" value="Sm-like ribonucleoproteins"/>
    <property type="match status" value="1"/>
</dbReference>
<keyword evidence="4 7" id="KW-0812">Transmembrane</keyword>
<organism evidence="11 12">
    <name type="scientific">Zhengella mangrovi</name>
    <dbReference type="NCBI Taxonomy" id="1982044"/>
    <lineage>
        <taxon>Bacteria</taxon>
        <taxon>Pseudomonadati</taxon>
        <taxon>Pseudomonadota</taxon>
        <taxon>Alphaproteobacteria</taxon>
        <taxon>Hyphomicrobiales</taxon>
        <taxon>Notoacmeibacteraceae</taxon>
        <taxon>Zhengella</taxon>
    </lineage>
</organism>
<feature type="domain" description="Mechanosensitive ion channel transmembrane helices 2/3" evidence="10">
    <location>
        <begin position="71"/>
        <end position="112"/>
    </location>
</feature>
<keyword evidence="7" id="KW-0406">Ion transport</keyword>
<comment type="subunit">
    <text evidence="7">Homoheptamer.</text>
</comment>
<keyword evidence="6 7" id="KW-0472">Membrane</keyword>
<dbReference type="Gene3D" id="1.10.287.1260">
    <property type="match status" value="1"/>
</dbReference>
<dbReference type="Pfam" id="PF21088">
    <property type="entry name" value="MS_channel_1st"/>
    <property type="match status" value="1"/>
</dbReference>
<comment type="caution">
    <text evidence="7">Lacks conserved residue(s) required for the propagation of feature annotation.</text>
</comment>
<evidence type="ECO:0000259" key="8">
    <source>
        <dbReference type="Pfam" id="PF00924"/>
    </source>
</evidence>
<dbReference type="Proteomes" id="UP000221168">
    <property type="component" value="Unassembled WGS sequence"/>
</dbReference>
<keyword evidence="7" id="KW-0407">Ion channel</keyword>
<comment type="caution">
    <text evidence="11">The sequence shown here is derived from an EMBL/GenBank/DDBJ whole genome shotgun (WGS) entry which is preliminary data.</text>
</comment>
<evidence type="ECO:0000256" key="2">
    <source>
        <dbReference type="ARBA" id="ARBA00008017"/>
    </source>
</evidence>
<dbReference type="InterPro" id="IPR049142">
    <property type="entry name" value="MS_channel_1st"/>
</dbReference>
<keyword evidence="7" id="KW-0813">Transport</keyword>
<evidence type="ECO:0000259" key="9">
    <source>
        <dbReference type="Pfam" id="PF21082"/>
    </source>
</evidence>
<proteinExistence type="inferred from homology"/>
<evidence type="ECO:0000256" key="6">
    <source>
        <dbReference type="ARBA" id="ARBA00023136"/>
    </source>
</evidence>
<evidence type="ECO:0000256" key="1">
    <source>
        <dbReference type="ARBA" id="ARBA00004651"/>
    </source>
</evidence>
<dbReference type="InterPro" id="IPR049278">
    <property type="entry name" value="MS_channel_C"/>
</dbReference>
<evidence type="ECO:0000256" key="5">
    <source>
        <dbReference type="ARBA" id="ARBA00022989"/>
    </source>
</evidence>
<evidence type="ECO:0000313" key="11">
    <source>
        <dbReference type="EMBL" id="PHP68286.1"/>
    </source>
</evidence>
<keyword evidence="12" id="KW-1185">Reference proteome</keyword>
<protein>
    <recommendedName>
        <fullName evidence="7">Small-conductance mechanosensitive channel</fullName>
    </recommendedName>
</protein>
<dbReference type="EMBL" id="PDVP01000002">
    <property type="protein sequence ID" value="PHP68286.1"/>
    <property type="molecule type" value="Genomic_DNA"/>
</dbReference>
<name>A0A2G1QRX0_9HYPH</name>
<evidence type="ECO:0000256" key="7">
    <source>
        <dbReference type="RuleBase" id="RU369025"/>
    </source>
</evidence>
<dbReference type="GO" id="GO:0005886">
    <property type="term" value="C:plasma membrane"/>
    <property type="evidence" value="ECO:0007669"/>
    <property type="project" value="UniProtKB-SubCell"/>
</dbReference>
<feature type="transmembrane region" description="Helical" evidence="7">
    <location>
        <begin position="26"/>
        <end position="47"/>
    </location>
</feature>
<reference evidence="11 12" key="1">
    <citation type="submission" date="2017-10" db="EMBL/GenBank/DDBJ databases">
        <title>Sedimentibacterium mangrovi gen. nov., sp. nov., a novel member of family Phyllobacteriacea isolated from mangrove sediment.</title>
        <authorList>
            <person name="Liao H."/>
            <person name="Tian Y."/>
        </authorList>
    </citation>
    <scope>NUCLEOTIDE SEQUENCE [LARGE SCALE GENOMIC DNA]</scope>
    <source>
        <strain evidence="11 12">X9-2-2</strain>
    </source>
</reference>
<evidence type="ECO:0000256" key="4">
    <source>
        <dbReference type="ARBA" id="ARBA00022692"/>
    </source>
</evidence>
<dbReference type="Pfam" id="PF05552">
    <property type="entry name" value="MS_channel_1st_1"/>
    <property type="match status" value="1"/>
</dbReference>
<comment type="similarity">
    <text evidence="2 7">Belongs to the MscS (TC 1.A.23) family.</text>
</comment>
<dbReference type="InterPro" id="IPR011014">
    <property type="entry name" value="MscS_channel_TM-2"/>
</dbReference>
<sequence length="288" mass="31327">MQFSADSTVAAVQGAMTSLSALVVQYAFSVIGAVLILIIGFVIAGMLERWSYRGLGSWNGFDETLRKFLSKIVRYGVLALVFVTVLSQFGVQTASIIAALGAAGLAIGLALQGTLQNVAAGIMLLVLRPFKVGEFIEAGGTSGTVQEIGLFATEFKTLDGLFLLAPNSELWSQAVKNYSRNPTRRNDLVIGIAYDDDIGKAMEIYRDLMAGDTRVLKDPEPYIYVSNLGDSAVEVTCRYWTATADWWTTSRDMTRKAKERFDAAGLSIPFPQRDVHLYQTEPQAAAAE</sequence>
<dbReference type="SUPFAM" id="SSF82861">
    <property type="entry name" value="Mechanosensitive channel protein MscS (YggB), transmembrane region"/>
    <property type="match status" value="1"/>
</dbReference>
<keyword evidence="7" id="KW-0997">Cell inner membrane</keyword>
<feature type="transmembrane region" description="Helical" evidence="7">
    <location>
        <begin position="96"/>
        <end position="127"/>
    </location>
</feature>
<dbReference type="Gene3D" id="2.30.30.60">
    <property type="match status" value="1"/>
</dbReference>